<dbReference type="GO" id="GO:0020037">
    <property type="term" value="F:heme binding"/>
    <property type="evidence" value="ECO:0007669"/>
    <property type="project" value="TreeGrafter"/>
</dbReference>
<dbReference type="GO" id="GO:0019646">
    <property type="term" value="P:aerobic electron transport chain"/>
    <property type="evidence" value="ECO:0007669"/>
    <property type="project" value="InterPro"/>
</dbReference>
<evidence type="ECO:0000256" key="5">
    <source>
        <dbReference type="ARBA" id="ARBA00022519"/>
    </source>
</evidence>
<accession>A0A5E6M9J5</accession>
<keyword evidence="12 13" id="KW-0472">Membrane</keyword>
<feature type="transmembrane region" description="Helical" evidence="13">
    <location>
        <begin position="180"/>
        <end position="203"/>
    </location>
</feature>
<keyword evidence="8 13" id="KW-0479">Metal-binding</keyword>
<evidence type="ECO:0000256" key="6">
    <source>
        <dbReference type="ARBA" id="ARBA00022617"/>
    </source>
</evidence>
<evidence type="ECO:0000256" key="2">
    <source>
        <dbReference type="ARBA" id="ARBA00009819"/>
    </source>
</evidence>
<feature type="transmembrane region" description="Helical" evidence="13">
    <location>
        <begin position="14"/>
        <end position="33"/>
    </location>
</feature>
<evidence type="ECO:0000256" key="11">
    <source>
        <dbReference type="ARBA" id="ARBA00023004"/>
    </source>
</evidence>
<dbReference type="GO" id="GO:0046872">
    <property type="term" value="F:metal ion binding"/>
    <property type="evidence" value="ECO:0007669"/>
    <property type="project" value="UniProtKB-UniRule"/>
</dbReference>
<dbReference type="GO" id="GO:0009055">
    <property type="term" value="F:electron transfer activity"/>
    <property type="evidence" value="ECO:0007669"/>
    <property type="project" value="UniProtKB-UniRule"/>
</dbReference>
<evidence type="ECO:0000256" key="13">
    <source>
        <dbReference type="PIRNR" id="PIRNR006446"/>
    </source>
</evidence>
<keyword evidence="7 13" id="KW-0812">Transmembrane</keyword>
<sequence>MLLYDRLQFGFTAAFHYLFPQLTMGLALFLALFKTSSLFAKNPLAEAALRFWSRIFALSFAFGVVTGIVLEFEFGTNWSRFSRYAGESVGQLLAQEGTFAFFLESSFLGILLFGERRVGQKIHFLAAWMVLVGSWLSGFLVIAANAWMQHPVAILSLGKGVVHVSSVWTLLANSWAVRQYLHNMCASVLTSSFVVSAVGAFYLLAGLHRDLARYFLRYGVCLGLASSLLVIVPTGDEESKQVFAYQPVKGAAMEGLFHSEKGAPLILVGQPNMESESLDNPIYLPDMLSILTYRRFTAEVQGLDSFPKSDWPDNIPLVYYAYHIMVGLGTIFVATMLTAALFLWKGRLFETRWLLWAIFLLFPFPYIANTAGWVTAEAGRQPWVVYGLLKTVEGASPNVHAGNAIFTFLGFLGLYLLLGILFLFLVGRRVLRGPESAAPGESDQGE</sequence>
<evidence type="ECO:0000256" key="12">
    <source>
        <dbReference type="ARBA" id="ARBA00023136"/>
    </source>
</evidence>
<evidence type="ECO:0000313" key="14">
    <source>
        <dbReference type="EMBL" id="VVM05878.1"/>
    </source>
</evidence>
<evidence type="ECO:0000256" key="9">
    <source>
        <dbReference type="ARBA" id="ARBA00022982"/>
    </source>
</evidence>
<keyword evidence="4 13" id="KW-1003">Cell membrane</keyword>
<comment type="similarity">
    <text evidence="2 13">Belongs to the cytochrome ubiquinol oxidase subunit 1 family.</text>
</comment>
<keyword evidence="11 13" id="KW-0408">Iron</keyword>
<evidence type="ECO:0000256" key="8">
    <source>
        <dbReference type="ARBA" id="ARBA00022723"/>
    </source>
</evidence>
<feature type="transmembrane region" description="Helical" evidence="13">
    <location>
        <begin position="92"/>
        <end position="113"/>
    </location>
</feature>
<feature type="transmembrane region" description="Helical" evidence="13">
    <location>
        <begin position="125"/>
        <end position="148"/>
    </location>
</feature>
<dbReference type="PIRSF" id="PIRSF006446">
    <property type="entry name" value="Cyt_quinol_oxidase_1"/>
    <property type="match status" value="1"/>
</dbReference>
<dbReference type="Pfam" id="PF01654">
    <property type="entry name" value="Cyt_bd_oxida_I"/>
    <property type="match status" value="1"/>
</dbReference>
<dbReference type="OrthoDB" id="9807042at2"/>
<evidence type="ECO:0000256" key="4">
    <source>
        <dbReference type="ARBA" id="ARBA00022475"/>
    </source>
</evidence>
<dbReference type="AlphaFoldDB" id="A0A5E6M9J5"/>
<name>A0A5E6M9J5_9BACT</name>
<dbReference type="Proteomes" id="UP000334923">
    <property type="component" value="Unassembled WGS sequence"/>
</dbReference>
<organism evidence="14 15">
    <name type="scientific">Methylacidimicrobium tartarophylax</name>
    <dbReference type="NCBI Taxonomy" id="1041768"/>
    <lineage>
        <taxon>Bacteria</taxon>
        <taxon>Pseudomonadati</taxon>
        <taxon>Verrucomicrobiota</taxon>
        <taxon>Methylacidimicrobium</taxon>
    </lineage>
</organism>
<comment type="subcellular location">
    <subcellularLocation>
        <location evidence="1">Cell inner membrane</location>
        <topology evidence="1">Multi-pass membrane protein</topology>
    </subcellularLocation>
</comment>
<gene>
    <name evidence="14" type="primary">cydA</name>
    <name evidence="14" type="ORF">MAMT_00834</name>
</gene>
<protein>
    <submittedName>
        <fullName evidence="14">Cytochrome bd ubiquinol oxidase subunit I</fullName>
    </submittedName>
</protein>
<feature type="transmembrane region" description="Helical" evidence="13">
    <location>
        <begin position="54"/>
        <end position="72"/>
    </location>
</feature>
<keyword evidence="6 13" id="KW-0349">Heme</keyword>
<keyword evidence="10 13" id="KW-1133">Transmembrane helix</keyword>
<dbReference type="PANTHER" id="PTHR30365">
    <property type="entry name" value="CYTOCHROME D UBIQUINOL OXIDASE"/>
    <property type="match status" value="1"/>
</dbReference>
<dbReference type="GO" id="GO:0070069">
    <property type="term" value="C:cytochrome complex"/>
    <property type="evidence" value="ECO:0007669"/>
    <property type="project" value="UniProtKB-UniRule"/>
</dbReference>
<evidence type="ECO:0000313" key="15">
    <source>
        <dbReference type="Proteomes" id="UP000334923"/>
    </source>
</evidence>
<keyword evidence="3 13" id="KW-0813">Transport</keyword>
<dbReference type="InterPro" id="IPR002585">
    <property type="entry name" value="Cyt-d_ubiquinol_oxidase_su_1"/>
</dbReference>
<feature type="transmembrane region" description="Helical" evidence="13">
    <location>
        <begin position="320"/>
        <end position="344"/>
    </location>
</feature>
<dbReference type="GO" id="GO:0005886">
    <property type="term" value="C:plasma membrane"/>
    <property type="evidence" value="ECO:0007669"/>
    <property type="project" value="UniProtKB-SubCell"/>
</dbReference>
<dbReference type="RefSeq" id="WP_142659746.1">
    <property type="nucleotide sequence ID" value="NZ_CABFVA020000033.1"/>
</dbReference>
<dbReference type="GO" id="GO:0016682">
    <property type="term" value="F:oxidoreductase activity, acting on diphenols and related substances as donors, oxygen as acceptor"/>
    <property type="evidence" value="ECO:0007669"/>
    <property type="project" value="TreeGrafter"/>
</dbReference>
<keyword evidence="5" id="KW-0997">Cell inner membrane</keyword>
<feature type="transmembrane region" description="Helical" evidence="13">
    <location>
        <begin position="353"/>
        <end position="374"/>
    </location>
</feature>
<keyword evidence="9 13" id="KW-0249">Electron transport</keyword>
<reference evidence="14 15" key="1">
    <citation type="submission" date="2019-09" db="EMBL/GenBank/DDBJ databases">
        <authorList>
            <person name="Cremers G."/>
        </authorList>
    </citation>
    <scope>NUCLEOTIDE SEQUENCE [LARGE SCALE GENOMIC DNA]</scope>
    <source>
        <strain evidence="14">4A</strain>
    </source>
</reference>
<feature type="transmembrane region" description="Helical" evidence="13">
    <location>
        <begin position="404"/>
        <end position="426"/>
    </location>
</feature>
<evidence type="ECO:0000256" key="7">
    <source>
        <dbReference type="ARBA" id="ARBA00022692"/>
    </source>
</evidence>
<dbReference type="EMBL" id="CABFVA020000033">
    <property type="protein sequence ID" value="VVM05878.1"/>
    <property type="molecule type" value="Genomic_DNA"/>
</dbReference>
<keyword evidence="15" id="KW-1185">Reference proteome</keyword>
<evidence type="ECO:0000256" key="10">
    <source>
        <dbReference type="ARBA" id="ARBA00022989"/>
    </source>
</evidence>
<dbReference type="PANTHER" id="PTHR30365:SF0">
    <property type="entry name" value="CYTOCHROME BD-I UBIQUINOL OXIDASE SUBUNIT 1"/>
    <property type="match status" value="1"/>
</dbReference>
<feature type="transmembrane region" description="Helical" evidence="13">
    <location>
        <begin position="215"/>
        <end position="235"/>
    </location>
</feature>
<evidence type="ECO:0000256" key="3">
    <source>
        <dbReference type="ARBA" id="ARBA00022448"/>
    </source>
</evidence>
<evidence type="ECO:0000256" key="1">
    <source>
        <dbReference type="ARBA" id="ARBA00004429"/>
    </source>
</evidence>
<proteinExistence type="inferred from homology"/>